<dbReference type="GO" id="GO:0005737">
    <property type="term" value="C:cytoplasm"/>
    <property type="evidence" value="ECO:0007669"/>
    <property type="project" value="TreeGrafter"/>
</dbReference>
<keyword evidence="1" id="KW-1133">Transmembrane helix</keyword>
<keyword evidence="1" id="KW-0472">Membrane</keyword>
<evidence type="ECO:0000313" key="2">
    <source>
        <dbReference type="EMBL" id="CAG8601552.1"/>
    </source>
</evidence>
<keyword evidence="1" id="KW-0812">Transmembrane</keyword>
<name>A0A9N9CFE7_9GLOM</name>
<sequence length="322" mass="36880">MTFTGRKPIITLPQIFEEPVPLKRKLAQSLFFAVLFVALATSLFVNVSYFSSCNADKSDASIIETSLVDDLLPPPPHPELKDLILVAGHAIYIGDTFEDIEDDTNWVLEKFQRGGQVKVFLKHIERGVELAQQNEESLLIFSGGQTRPTAGARSEAQSYWRLAQSLSFFSNLGNSPLDMFPRATTEEYARDSYENLLFSLCRFYEFTGHYPRNVTVVGFEFKKKRFIELHRAAVKFPEERFSYVGIDSDGIAQERQTKKVDIFEPFKKDLYGCSGKLREKKIARNPFRRSHSYRQSCPSIAALFNYCPRRRASIYPGNLPWE</sequence>
<gene>
    <name evidence="2" type="ORF">PBRASI_LOCUS7670</name>
</gene>
<evidence type="ECO:0000313" key="3">
    <source>
        <dbReference type="Proteomes" id="UP000789739"/>
    </source>
</evidence>
<dbReference type="PANTHER" id="PTHR28110">
    <property type="entry name" value="TRANSMEMBRANE PROTEIN"/>
    <property type="match status" value="1"/>
</dbReference>
<reference evidence="2" key="1">
    <citation type="submission" date="2021-06" db="EMBL/GenBank/DDBJ databases">
        <authorList>
            <person name="Kallberg Y."/>
            <person name="Tangrot J."/>
            <person name="Rosling A."/>
        </authorList>
    </citation>
    <scope>NUCLEOTIDE SEQUENCE</scope>
    <source>
        <strain evidence="2">BR232B</strain>
    </source>
</reference>
<dbReference type="PANTHER" id="PTHR28110:SF1">
    <property type="entry name" value="TRANSMEMBRANE PROTEIN"/>
    <property type="match status" value="1"/>
</dbReference>
<protein>
    <submittedName>
        <fullName evidence="2">6501_t:CDS:1</fullName>
    </submittedName>
</protein>
<dbReference type="Proteomes" id="UP000789739">
    <property type="component" value="Unassembled WGS sequence"/>
</dbReference>
<dbReference type="OrthoDB" id="4347at2759"/>
<evidence type="ECO:0000256" key="1">
    <source>
        <dbReference type="SAM" id="Phobius"/>
    </source>
</evidence>
<organism evidence="2 3">
    <name type="scientific">Paraglomus brasilianum</name>
    <dbReference type="NCBI Taxonomy" id="144538"/>
    <lineage>
        <taxon>Eukaryota</taxon>
        <taxon>Fungi</taxon>
        <taxon>Fungi incertae sedis</taxon>
        <taxon>Mucoromycota</taxon>
        <taxon>Glomeromycotina</taxon>
        <taxon>Glomeromycetes</taxon>
        <taxon>Paraglomerales</taxon>
        <taxon>Paraglomeraceae</taxon>
        <taxon>Paraglomus</taxon>
    </lineage>
</organism>
<dbReference type="EMBL" id="CAJVPI010001222">
    <property type="protein sequence ID" value="CAG8601552.1"/>
    <property type="molecule type" value="Genomic_DNA"/>
</dbReference>
<proteinExistence type="predicted"/>
<comment type="caution">
    <text evidence="2">The sequence shown here is derived from an EMBL/GenBank/DDBJ whole genome shotgun (WGS) entry which is preliminary data.</text>
</comment>
<accession>A0A9N9CFE7</accession>
<feature type="transmembrane region" description="Helical" evidence="1">
    <location>
        <begin position="30"/>
        <end position="50"/>
    </location>
</feature>
<dbReference type="AlphaFoldDB" id="A0A9N9CFE7"/>
<keyword evidence="3" id="KW-1185">Reference proteome</keyword>
<dbReference type="InterPro" id="IPR055323">
    <property type="entry name" value="C57A10.07/YOR238W"/>
</dbReference>